<gene>
    <name evidence="3" type="ORF">SAMN05660443_1623</name>
</gene>
<dbReference type="EMBL" id="FOLH01000003">
    <property type="protein sequence ID" value="SFC14910.1"/>
    <property type="molecule type" value="Genomic_DNA"/>
</dbReference>
<dbReference type="AlphaFoldDB" id="A0A1I1H151"/>
<dbReference type="Pfam" id="PF12048">
    <property type="entry name" value="DUF3530"/>
    <property type="match status" value="1"/>
</dbReference>
<dbReference type="STRING" id="1122252.SAMN05660443_1623"/>
<feature type="region of interest" description="Disordered" evidence="1">
    <location>
        <begin position="133"/>
        <end position="187"/>
    </location>
</feature>
<proteinExistence type="predicted"/>
<dbReference type="RefSeq" id="WP_091961774.1">
    <property type="nucleotide sequence ID" value="NZ_FOLH01000003.1"/>
</dbReference>
<evidence type="ECO:0000256" key="1">
    <source>
        <dbReference type="SAM" id="MobiDB-lite"/>
    </source>
</evidence>
<reference evidence="3 4" key="1">
    <citation type="submission" date="2016-10" db="EMBL/GenBank/DDBJ databases">
        <authorList>
            <person name="de Groot N.N."/>
        </authorList>
    </citation>
    <scope>NUCLEOTIDE SEQUENCE [LARGE SCALE GENOMIC DNA]</scope>
    <source>
        <strain evidence="3 4">DSM 18438</strain>
    </source>
</reference>
<evidence type="ECO:0000313" key="4">
    <source>
        <dbReference type="Proteomes" id="UP000199058"/>
    </source>
</evidence>
<evidence type="ECO:0008006" key="5">
    <source>
        <dbReference type="Google" id="ProtNLM"/>
    </source>
</evidence>
<dbReference type="OrthoDB" id="6193602at2"/>
<feature type="signal peptide" evidence="2">
    <location>
        <begin position="1"/>
        <end position="20"/>
    </location>
</feature>
<organism evidence="3 4">
    <name type="scientific">Marinospirillum celere</name>
    <dbReference type="NCBI Taxonomy" id="1122252"/>
    <lineage>
        <taxon>Bacteria</taxon>
        <taxon>Pseudomonadati</taxon>
        <taxon>Pseudomonadota</taxon>
        <taxon>Gammaproteobacteria</taxon>
        <taxon>Oceanospirillales</taxon>
        <taxon>Oceanospirillaceae</taxon>
        <taxon>Marinospirillum</taxon>
    </lineage>
</organism>
<feature type="chain" id="PRO_5011652362" description="DUF3530 domain-containing protein" evidence="2">
    <location>
        <begin position="21"/>
        <end position="331"/>
    </location>
</feature>
<name>A0A1I1H151_9GAMM</name>
<feature type="compositionally biased region" description="Acidic residues" evidence="1">
    <location>
        <begin position="170"/>
        <end position="182"/>
    </location>
</feature>
<feature type="compositionally biased region" description="Pro residues" evidence="1">
    <location>
        <begin position="133"/>
        <end position="142"/>
    </location>
</feature>
<dbReference type="InterPro" id="IPR022529">
    <property type="entry name" value="DUF3530"/>
</dbReference>
<accession>A0A1I1H151</accession>
<dbReference type="Proteomes" id="UP000199058">
    <property type="component" value="Unassembled WGS sequence"/>
</dbReference>
<protein>
    <recommendedName>
        <fullName evidence="5">DUF3530 domain-containing protein</fullName>
    </recommendedName>
</protein>
<sequence length="331" mass="37166">MKYFLLILLMLMLALQPLQATGLPPGFADEEDEEEEDQRERAEVDYQRLLLKAMLEQVEEEEILELDLDDERQFLLLQQEALSASPKGNLFILPGDGLHPNWPLGVAPLRKAMADQGWHTLALSLPLYQPLGPPDRTLPPGPLLSRLSSTATPAHQENDEEEAGAFPGAFDDDQDEEEEIQEPPDPAERLAEQRALVEERLQLALNHQGTEGRQVLVLQGEAVFWLLPWLEAGNWPENAALVLLNVKVPEGARAADLNQALRALGSRPLLDVYDPRSAEQRRHAEGRKAAYRRAGNQRAVQLPMEANSGQRQRSSDAWLTQRVEGWLRSLD</sequence>
<evidence type="ECO:0000313" key="3">
    <source>
        <dbReference type="EMBL" id="SFC14910.1"/>
    </source>
</evidence>
<keyword evidence="2" id="KW-0732">Signal</keyword>
<keyword evidence="4" id="KW-1185">Reference proteome</keyword>
<evidence type="ECO:0000256" key="2">
    <source>
        <dbReference type="SAM" id="SignalP"/>
    </source>
</evidence>